<evidence type="ECO:0000313" key="3">
    <source>
        <dbReference type="Proteomes" id="UP000187338"/>
    </source>
</evidence>
<dbReference type="EMBL" id="BDJL01000016">
    <property type="protein sequence ID" value="GAV24697.1"/>
    <property type="molecule type" value="Genomic_DNA"/>
</dbReference>
<dbReference type="Gene3D" id="3.10.20.30">
    <property type="match status" value="1"/>
</dbReference>
<dbReference type="InterPro" id="IPR042259">
    <property type="entry name" value="Raco-like_middle_sf"/>
</dbReference>
<dbReference type="InterPro" id="IPR041414">
    <property type="entry name" value="Raco-like_middle"/>
</dbReference>
<dbReference type="SUPFAM" id="SSF54292">
    <property type="entry name" value="2Fe-2S ferredoxin-like"/>
    <property type="match status" value="1"/>
</dbReference>
<dbReference type="AlphaFoldDB" id="A0A1L8D0P0"/>
<dbReference type="Gene3D" id="3.10.20.880">
    <property type="match status" value="1"/>
</dbReference>
<dbReference type="InterPro" id="IPR027980">
    <property type="entry name" value="RACo_C"/>
</dbReference>
<dbReference type="CDD" id="cd00207">
    <property type="entry name" value="fer2"/>
    <property type="match status" value="1"/>
</dbReference>
<dbReference type="InterPro" id="IPR036010">
    <property type="entry name" value="2Fe-2S_ferredoxin-like_sf"/>
</dbReference>
<gene>
    <name evidence="2" type="ORF">ciss_06300</name>
</gene>
<dbReference type="PANTHER" id="PTHR42895:SF2">
    <property type="entry name" value="IRON-SULFUR CLUSTER PROTEIN"/>
    <property type="match status" value="1"/>
</dbReference>
<dbReference type="Proteomes" id="UP000187338">
    <property type="component" value="Unassembled WGS sequence"/>
</dbReference>
<dbReference type="InterPro" id="IPR001041">
    <property type="entry name" value="2Fe-2S_ferredoxin-type"/>
</dbReference>
<dbReference type="InterPro" id="IPR052911">
    <property type="entry name" value="Corrinoid_activation_enz"/>
</dbReference>
<accession>A0A1L8D0P0</accession>
<keyword evidence="3" id="KW-1185">Reference proteome</keyword>
<dbReference type="PROSITE" id="PS51085">
    <property type="entry name" value="2FE2S_FER_2"/>
    <property type="match status" value="1"/>
</dbReference>
<dbReference type="InterPro" id="IPR043129">
    <property type="entry name" value="ATPase_NBD"/>
</dbReference>
<dbReference type="InterPro" id="IPR012675">
    <property type="entry name" value="Beta-grasp_dom_sf"/>
</dbReference>
<dbReference type="Pfam" id="PF17651">
    <property type="entry name" value="Raco_middle"/>
    <property type="match status" value="1"/>
</dbReference>
<feature type="domain" description="2Fe-2S ferredoxin-type" evidence="1">
    <location>
        <begin position="10"/>
        <end position="99"/>
    </location>
</feature>
<dbReference type="Pfam" id="PF00111">
    <property type="entry name" value="Fer2"/>
    <property type="match status" value="1"/>
</dbReference>
<reference evidence="3" key="1">
    <citation type="submission" date="2016-12" db="EMBL/GenBank/DDBJ databases">
        <title>Draft Genome Sequences od Carboxydothermus pertinax and islandicus, Hydrogenogenic Carboxydotrophic Bacteria.</title>
        <authorList>
            <person name="Fukuyama Y."/>
            <person name="Ohmae K."/>
            <person name="Yoneda Y."/>
            <person name="Yoshida T."/>
            <person name="Sako Y."/>
        </authorList>
    </citation>
    <scope>NUCLEOTIDE SEQUENCE [LARGE SCALE GENOMIC DNA]</scope>
    <source>
        <strain evidence="3">SET</strain>
    </source>
</reference>
<name>A0A1L8D0P0_9THEO</name>
<protein>
    <submittedName>
        <fullName evidence="2">Ferredoxin</fullName>
    </submittedName>
</protein>
<dbReference type="Pfam" id="PF17650">
    <property type="entry name" value="RACo_linker"/>
    <property type="match status" value="1"/>
</dbReference>
<comment type="caution">
    <text evidence="2">The sequence shown here is derived from an EMBL/GenBank/DDBJ whole genome shotgun (WGS) entry which is preliminary data.</text>
</comment>
<proteinExistence type="predicted"/>
<dbReference type="STRING" id="661089.ciss_06300"/>
<dbReference type="InterPro" id="IPR040506">
    <property type="entry name" value="RACo_linker"/>
</dbReference>
<organism evidence="2 3">
    <name type="scientific">Carboxydothermus islandicus</name>
    <dbReference type="NCBI Taxonomy" id="661089"/>
    <lineage>
        <taxon>Bacteria</taxon>
        <taxon>Bacillati</taxon>
        <taxon>Bacillota</taxon>
        <taxon>Clostridia</taxon>
        <taxon>Thermoanaerobacterales</taxon>
        <taxon>Thermoanaerobacteraceae</taxon>
        <taxon>Carboxydothermus</taxon>
    </lineage>
</organism>
<sequence>MKEGTVMAEYKILFKPDQKEVAISDNTNLMEALNLAGINIKTVCGGAGTCGKCIVRVVDGQKRVESYGKLKQEEIAQGYVLACQTYPESDLIIEIPFDSRLTKHQIVTDDEKSTGVMNELDLAEDDELDPLFKEVLLELPVPTLDDPRDDLSRLTATFSRQENGNLIVEYELLKDLPQTLRNENFSVTVGVSDYLGMNKALYIKSGSRSKRVLGLAIDIGTTTVAVQLVDLVSGKVLGTKGNYNKQAAFGDDVISRIIYVDENPDGAEKLRKAVLSTINELINQLCKEHDVEKNEIMSAVVAGNTTMTHLFLEIDPRYIRLEPYTPAALFIPPVTATEAKIEMNPKGFVYIMPNVASYVGGDITSGVLYTGLANSEEITLFIDIGTNGEMVLGNKDWLVTCACSAGPAFEGSGIKHGMRAMQGAIERVSISDAGLSVKYQTVGGIPPVGICGSGLIDLLANLKRAGIIDRNGKIDRTINKERIREGEDGLEFVLAWANESGNNKDIVITEADIQNLIRAKAAIFAGVRTMLAMVDLPLEAIDRVIIAGGFGKYLNIKDAITIGLLPDIDINKFAYVGNSSLKGARKALLSRKACAEVKEIARKMTYLELSVGTTFMDEFVSASFIPHTDLHLFPSVE</sequence>
<dbReference type="Gene3D" id="3.30.420.480">
    <property type="entry name" value="Domain of unknown function (DUF4445)"/>
    <property type="match status" value="1"/>
</dbReference>
<dbReference type="PANTHER" id="PTHR42895">
    <property type="entry name" value="IRON-SULFUR CLUSTER-BINDING PROTEIN-RELATED"/>
    <property type="match status" value="1"/>
</dbReference>
<dbReference type="GO" id="GO:0051536">
    <property type="term" value="F:iron-sulfur cluster binding"/>
    <property type="evidence" value="ECO:0007669"/>
    <property type="project" value="InterPro"/>
</dbReference>
<evidence type="ECO:0000259" key="1">
    <source>
        <dbReference type="PROSITE" id="PS51085"/>
    </source>
</evidence>
<dbReference type="Pfam" id="PF14574">
    <property type="entry name" value="RACo_C_ter"/>
    <property type="match status" value="1"/>
</dbReference>
<dbReference type="SUPFAM" id="SSF53067">
    <property type="entry name" value="Actin-like ATPase domain"/>
    <property type="match status" value="1"/>
</dbReference>
<evidence type="ECO:0000313" key="2">
    <source>
        <dbReference type="EMBL" id="GAV24697.1"/>
    </source>
</evidence>